<protein>
    <recommendedName>
        <fullName evidence="3">Asp23/Gls24 family envelope stress response protein</fullName>
    </recommendedName>
</protein>
<sequence length="117" mass="11943">MDDEALARTLTEAVRGVPGVTGVYSARPLVAAAGAVAEAVAPALTLPEPDVLVDVDRGGGRVHVRAGIAVSGELPACDTLRVVGERLRDALDAAVRPSADLVSVTVRLVEDPVRPAS</sequence>
<gene>
    <name evidence="1" type="ORF">QUG92_07570</name>
</gene>
<comment type="caution">
    <text evidence="1">The sequence shown here is derived from an EMBL/GenBank/DDBJ whole genome shotgun (WGS) entry which is preliminary data.</text>
</comment>
<evidence type="ECO:0000313" key="2">
    <source>
        <dbReference type="Proteomes" id="UP001237823"/>
    </source>
</evidence>
<accession>A0ABT7T5W2</accession>
<evidence type="ECO:0000313" key="1">
    <source>
        <dbReference type="EMBL" id="MDM7884962.1"/>
    </source>
</evidence>
<evidence type="ECO:0008006" key="3">
    <source>
        <dbReference type="Google" id="ProtNLM"/>
    </source>
</evidence>
<dbReference type="Proteomes" id="UP001237823">
    <property type="component" value="Unassembled WGS sequence"/>
</dbReference>
<dbReference type="EMBL" id="JAUCML010000004">
    <property type="protein sequence ID" value="MDM7884962.1"/>
    <property type="molecule type" value="Genomic_DNA"/>
</dbReference>
<reference evidence="1 2" key="1">
    <citation type="submission" date="2023-06" db="EMBL/GenBank/DDBJ databases">
        <authorList>
            <person name="Feng G."/>
            <person name="Li J."/>
            <person name="Zhu H."/>
        </authorList>
    </citation>
    <scope>NUCLEOTIDE SEQUENCE [LARGE SCALE GENOMIC DNA]</scope>
    <source>
        <strain evidence="1 2">RHCKG23</strain>
    </source>
</reference>
<dbReference type="RefSeq" id="WP_289458537.1">
    <property type="nucleotide sequence ID" value="NZ_JAUCML010000004.1"/>
</dbReference>
<organism evidence="1 2">
    <name type="scientific">Curtobacterium citri</name>
    <dbReference type="NCBI Taxonomy" id="3055139"/>
    <lineage>
        <taxon>Bacteria</taxon>
        <taxon>Bacillati</taxon>
        <taxon>Actinomycetota</taxon>
        <taxon>Actinomycetes</taxon>
        <taxon>Micrococcales</taxon>
        <taxon>Microbacteriaceae</taxon>
        <taxon>Curtobacterium</taxon>
    </lineage>
</organism>
<keyword evidence="2" id="KW-1185">Reference proteome</keyword>
<proteinExistence type="predicted"/>
<name>A0ABT7T5W2_9MICO</name>